<evidence type="ECO:0000313" key="8">
    <source>
        <dbReference type="Proteomes" id="UP000067689"/>
    </source>
</evidence>
<dbReference type="OrthoDB" id="9785276at2"/>
<dbReference type="Gene3D" id="3.50.50.60">
    <property type="entry name" value="FAD/NAD(P)-binding domain"/>
    <property type="match status" value="1"/>
</dbReference>
<dbReference type="PATRIC" id="fig|2041.4.peg.678"/>
<dbReference type="InterPro" id="IPR036188">
    <property type="entry name" value="FAD/NAD-bd_sf"/>
</dbReference>
<dbReference type="SUPFAM" id="SSF51905">
    <property type="entry name" value="FAD/NAD(P)-binding domain"/>
    <property type="match status" value="1"/>
</dbReference>
<dbReference type="Pfam" id="PF00732">
    <property type="entry name" value="GMC_oxred_N"/>
    <property type="match status" value="1"/>
</dbReference>
<dbReference type="PIRSF" id="PIRSF000137">
    <property type="entry name" value="Alcohol_oxidase"/>
    <property type="match status" value="1"/>
</dbReference>
<dbReference type="PROSITE" id="PS00624">
    <property type="entry name" value="GMC_OXRED_2"/>
    <property type="match status" value="1"/>
</dbReference>
<sequence length="531" mass="57719">MGIETFDYVVIGSGSGGGVVAARLTEDPDVRVLLLEAGPMDDDDMIHLPAGFSTLFKTSWDWGYQTTPQKHLGNRRADWPRMKALGGCTSMNAMIYIRGNHADYDEWRDAYGADGWGYDDVLPYFVRSEGNQRLRNSFHGNDGPLHVEDRRHDHELSHAFVESAVANGMKRTDDFNGAEQEGAGLYQVTCRKGRRWSVADAYIRPALSRPNLVLRTEAFVTSIDLEGAKGAKRAVGVTYRRGAFTETVRVNAEVVLAGGAINSPQLLMVSGIGPTAHLKDHGIDVQVDLPGVGQNLQDHPVSGVLAHTQGTTDIAASLNLPQLLKAQKLGRGPLTSNVAEAGAFFTSRDDLDLPDLQFHFAPTGFWDNGLHEPTQPALTLAATLVRVQSRGHVRLRSADPSWKPEIEAGYLDDRADLEALAAGIRRACEILKDGPLARYVKAPWEPASLDPTDDQVYASINRLCQTLYHPVATCAMGTGDESVVDPQLRVRGVEGLRVADASVMPAVPRGNTNAPTIMVGEKAADLLKESR</sequence>
<evidence type="ECO:0000313" key="7">
    <source>
        <dbReference type="EMBL" id="ALX03786.1"/>
    </source>
</evidence>
<dbReference type="Pfam" id="PF05199">
    <property type="entry name" value="GMC_oxred_C"/>
    <property type="match status" value="1"/>
</dbReference>
<accession>A0A0U3SZ01</accession>
<keyword evidence="8" id="KW-1185">Reference proteome</keyword>
<dbReference type="Gene3D" id="3.30.560.10">
    <property type="entry name" value="Glucose Oxidase, domain 3"/>
    <property type="match status" value="1"/>
</dbReference>
<dbReference type="KEGG" id="aer:AERYTH_03235"/>
<evidence type="ECO:0000256" key="2">
    <source>
        <dbReference type="ARBA" id="ARBA00010790"/>
    </source>
</evidence>
<keyword evidence="3" id="KW-0285">Flavoprotein</keyword>
<name>A0A0U3SZ01_9ACTN</name>
<protein>
    <submittedName>
        <fullName evidence="7">Choline dehydrogenase</fullName>
    </submittedName>
</protein>
<feature type="binding site" evidence="5">
    <location>
        <position position="220"/>
    </location>
    <ligand>
        <name>FAD</name>
        <dbReference type="ChEBI" id="CHEBI:57692"/>
    </ligand>
</feature>
<dbReference type="InterPro" id="IPR000172">
    <property type="entry name" value="GMC_OxRdtase_N"/>
</dbReference>
<dbReference type="InterPro" id="IPR007867">
    <property type="entry name" value="GMC_OxRtase_C"/>
</dbReference>
<dbReference type="SUPFAM" id="SSF54373">
    <property type="entry name" value="FAD-linked reductases, C-terminal domain"/>
    <property type="match status" value="1"/>
</dbReference>
<dbReference type="PANTHER" id="PTHR11552:SF147">
    <property type="entry name" value="CHOLINE DEHYDROGENASE, MITOCHONDRIAL"/>
    <property type="match status" value="1"/>
</dbReference>
<dbReference type="STRING" id="2041.AERYTH_03235"/>
<dbReference type="GO" id="GO:0016614">
    <property type="term" value="F:oxidoreductase activity, acting on CH-OH group of donors"/>
    <property type="evidence" value="ECO:0007669"/>
    <property type="project" value="InterPro"/>
</dbReference>
<keyword evidence="4 5" id="KW-0274">FAD</keyword>
<reference evidence="7 8" key="1">
    <citation type="journal article" date="1991" name="Int. J. Syst. Bacteriol.">
        <title>Description of the erythromycin-producing bacterium Arthrobacter sp. strain NRRL B-3381 as Aeromicrobium erythreum gen. nov., sp. nov.</title>
        <authorList>
            <person name="Miller E.S."/>
            <person name="Woese C.R."/>
            <person name="Brenner S."/>
        </authorList>
    </citation>
    <scope>NUCLEOTIDE SEQUENCE [LARGE SCALE GENOMIC DNA]</scope>
    <source>
        <strain evidence="7 8">AR18</strain>
    </source>
</reference>
<feature type="domain" description="Glucose-methanol-choline oxidoreductase N-terminal" evidence="6">
    <location>
        <begin position="259"/>
        <end position="273"/>
    </location>
</feature>
<dbReference type="AlphaFoldDB" id="A0A0U3SZ01"/>
<comment type="cofactor">
    <cofactor evidence="1 5">
        <name>FAD</name>
        <dbReference type="ChEBI" id="CHEBI:57692"/>
    </cofactor>
</comment>
<proteinExistence type="inferred from homology"/>
<gene>
    <name evidence="7" type="ORF">AERYTH_03235</name>
</gene>
<evidence type="ECO:0000259" key="6">
    <source>
        <dbReference type="PROSITE" id="PS00624"/>
    </source>
</evidence>
<dbReference type="Proteomes" id="UP000067689">
    <property type="component" value="Chromosome"/>
</dbReference>
<evidence type="ECO:0000256" key="3">
    <source>
        <dbReference type="ARBA" id="ARBA00022630"/>
    </source>
</evidence>
<evidence type="ECO:0000256" key="5">
    <source>
        <dbReference type="PIRSR" id="PIRSR000137-2"/>
    </source>
</evidence>
<dbReference type="InterPro" id="IPR012132">
    <property type="entry name" value="GMC_OxRdtase"/>
</dbReference>
<organism evidence="7 8">
    <name type="scientific">Aeromicrobium erythreum</name>
    <dbReference type="NCBI Taxonomy" id="2041"/>
    <lineage>
        <taxon>Bacteria</taxon>
        <taxon>Bacillati</taxon>
        <taxon>Actinomycetota</taxon>
        <taxon>Actinomycetes</taxon>
        <taxon>Propionibacteriales</taxon>
        <taxon>Nocardioidaceae</taxon>
        <taxon>Aeromicrobium</taxon>
    </lineage>
</organism>
<evidence type="ECO:0000256" key="4">
    <source>
        <dbReference type="ARBA" id="ARBA00022827"/>
    </source>
</evidence>
<dbReference type="GO" id="GO:0050660">
    <property type="term" value="F:flavin adenine dinucleotide binding"/>
    <property type="evidence" value="ECO:0007669"/>
    <property type="project" value="InterPro"/>
</dbReference>
<evidence type="ECO:0000256" key="1">
    <source>
        <dbReference type="ARBA" id="ARBA00001974"/>
    </source>
</evidence>
<dbReference type="PANTHER" id="PTHR11552">
    <property type="entry name" value="GLUCOSE-METHANOL-CHOLINE GMC OXIDOREDUCTASE"/>
    <property type="match status" value="1"/>
</dbReference>
<dbReference type="EMBL" id="CP011502">
    <property type="protein sequence ID" value="ALX03786.1"/>
    <property type="molecule type" value="Genomic_DNA"/>
</dbReference>
<comment type="similarity">
    <text evidence="2">Belongs to the GMC oxidoreductase family.</text>
</comment>